<name>A0A8X7C1N6_9ARAC</name>
<keyword evidence="1" id="KW-0732">Signal</keyword>
<reference evidence="2" key="1">
    <citation type="submission" date="2020-08" db="EMBL/GenBank/DDBJ databases">
        <title>Multicomponent nature underlies the extraordinary mechanical properties of spider dragline silk.</title>
        <authorList>
            <person name="Kono N."/>
            <person name="Nakamura H."/>
            <person name="Mori M."/>
            <person name="Yoshida Y."/>
            <person name="Ohtoshi R."/>
            <person name="Malay A.D."/>
            <person name="Moran D.A.P."/>
            <person name="Tomita M."/>
            <person name="Numata K."/>
            <person name="Arakawa K."/>
        </authorList>
    </citation>
    <scope>NUCLEOTIDE SEQUENCE</scope>
</reference>
<dbReference type="OrthoDB" id="6430963at2759"/>
<feature type="chain" id="PRO_5036471058" evidence="1">
    <location>
        <begin position="35"/>
        <end position="313"/>
    </location>
</feature>
<evidence type="ECO:0000256" key="1">
    <source>
        <dbReference type="SAM" id="SignalP"/>
    </source>
</evidence>
<dbReference type="EMBL" id="BMAV01007103">
    <property type="protein sequence ID" value="GFY49594.1"/>
    <property type="molecule type" value="Genomic_DNA"/>
</dbReference>
<feature type="non-terminal residue" evidence="2">
    <location>
        <position position="1"/>
    </location>
</feature>
<dbReference type="Proteomes" id="UP000886998">
    <property type="component" value="Unassembled WGS sequence"/>
</dbReference>
<sequence>FKNCKKVFVCFSHHSFSNMLAILILSLLPFSIAAIPMVKEQDPLTHAIDDDVEGYLYEIPDYEDSQMLDYEISAMGASPLISVLHLAKKQPSSKIRSNSQKEVLSTLSSELDTIITRLKTIQARIEKGSGTIPYADIEKSIQGLKKLEHTMRPGIQQILSAMRQGRLSKPIHASEIMKVVATEKPPTTEVPTTQAPVYKKKLQETEIPVHEDKPQVTEAPVHEMKPKPTEVVIYELKSLVTDAPVPEMQHQEAEAPIYALLPPSTEAPIEKVHKIGKKPTYHEEVFESESMKEMYEKNPYQSRWTWKTSSLTK</sequence>
<accession>A0A8X7C1N6</accession>
<comment type="caution">
    <text evidence="2">The sequence shown here is derived from an EMBL/GenBank/DDBJ whole genome shotgun (WGS) entry which is preliminary data.</text>
</comment>
<proteinExistence type="predicted"/>
<feature type="signal peptide" evidence="1">
    <location>
        <begin position="1"/>
        <end position="34"/>
    </location>
</feature>
<protein>
    <submittedName>
        <fullName evidence="2">Uncharacterized protein</fullName>
    </submittedName>
</protein>
<gene>
    <name evidence="2" type="primary">NCL1_45020</name>
    <name evidence="2" type="ORF">TNIN_500771</name>
</gene>
<keyword evidence="3" id="KW-1185">Reference proteome</keyword>
<evidence type="ECO:0000313" key="2">
    <source>
        <dbReference type="EMBL" id="GFY49594.1"/>
    </source>
</evidence>
<organism evidence="2 3">
    <name type="scientific">Trichonephila inaurata madagascariensis</name>
    <dbReference type="NCBI Taxonomy" id="2747483"/>
    <lineage>
        <taxon>Eukaryota</taxon>
        <taxon>Metazoa</taxon>
        <taxon>Ecdysozoa</taxon>
        <taxon>Arthropoda</taxon>
        <taxon>Chelicerata</taxon>
        <taxon>Arachnida</taxon>
        <taxon>Araneae</taxon>
        <taxon>Araneomorphae</taxon>
        <taxon>Entelegynae</taxon>
        <taxon>Araneoidea</taxon>
        <taxon>Nephilidae</taxon>
        <taxon>Trichonephila</taxon>
        <taxon>Trichonephila inaurata</taxon>
    </lineage>
</organism>
<dbReference type="AlphaFoldDB" id="A0A8X7C1N6"/>
<evidence type="ECO:0000313" key="3">
    <source>
        <dbReference type="Proteomes" id="UP000886998"/>
    </source>
</evidence>